<protein>
    <recommendedName>
        <fullName evidence="3">Aldehyde dehydrogenase domain-containing protein</fullName>
    </recommendedName>
</protein>
<keyword evidence="5" id="KW-1185">Reference proteome</keyword>
<dbReference type="InterPro" id="IPR023375">
    <property type="entry name" value="ADC_dom_sf"/>
</dbReference>
<dbReference type="AlphaFoldDB" id="A0AA89QR73"/>
<dbReference type="InterPro" id="IPR016163">
    <property type="entry name" value="Ald_DH_C"/>
</dbReference>
<dbReference type="GO" id="GO:0016829">
    <property type="term" value="F:lyase activity"/>
    <property type="evidence" value="ECO:0007669"/>
    <property type="project" value="InterPro"/>
</dbReference>
<dbReference type="GO" id="GO:0016620">
    <property type="term" value="F:oxidoreductase activity, acting on the aldehyde or oxo group of donors, NAD or NADP as acceptor"/>
    <property type="evidence" value="ECO:0007669"/>
    <property type="project" value="InterPro"/>
</dbReference>
<organism evidence="4 5">
    <name type="scientific">Streptomyces collinus</name>
    <dbReference type="NCBI Taxonomy" id="42684"/>
    <lineage>
        <taxon>Bacteria</taxon>
        <taxon>Bacillati</taxon>
        <taxon>Actinomycetota</taxon>
        <taxon>Actinomycetes</taxon>
        <taxon>Kitasatosporales</taxon>
        <taxon>Streptomycetaceae</taxon>
        <taxon>Streptomyces</taxon>
    </lineage>
</organism>
<dbReference type="SUPFAM" id="SSF53720">
    <property type="entry name" value="ALDH-like"/>
    <property type="match status" value="1"/>
</dbReference>
<dbReference type="PROSITE" id="PS00070">
    <property type="entry name" value="ALDEHYDE_DEHYDR_CYS"/>
    <property type="match status" value="1"/>
</dbReference>
<feature type="domain" description="Aldehyde dehydrogenase" evidence="3">
    <location>
        <begin position="2"/>
        <end position="86"/>
    </location>
</feature>
<reference evidence="4 5" key="1">
    <citation type="submission" date="2020-08" db="EMBL/GenBank/DDBJ databases">
        <title>Sequencing the genomes of 1000 actinobacteria strains.</title>
        <authorList>
            <person name="Klenk H.-P."/>
        </authorList>
    </citation>
    <scope>NUCLEOTIDE SEQUENCE [LARGE SCALE GENOMIC DNA]</scope>
    <source>
        <strain evidence="4 5">DSM 40129</strain>
    </source>
</reference>
<sequence length="391" mass="42083">MGVVAGIFAAAGQTCIAGSRVFAHRSVYDELLERVTERARTIRIGDPLDEKTELGPLAFEDQRDKVAGYVDLGRGEGARALTGGRATDGGLGSHVVRHRGRGRTPGQRHRLRPRGRRVDDEPLPGTPHGGPPGREDLDHQAGGGKIGRTSPSRGSRYHAVERPAVPFPPSPWHLTGDMVVSLCRVPADELPPWPLPHGVSPWIVRRRATLLTFWVDYRPGGVLAYREFLIALAVRHGRSLAGSTVAAWVDDERSLAGGRALWGIPKEQGVIALRADGRGSRGELTADGIPPVRVTYRDVLRLPFRLPARAHLVQQLPDGTECRVPMRISGRPALGRSRVTTGPGVRGRSLDGAAGRQPGDALGAGAPLSVLARHRPLLSLAVRDFRGTVGR</sequence>
<dbReference type="Gene3D" id="2.40.400.10">
    <property type="entry name" value="Acetoacetate decarboxylase-like"/>
    <property type="match status" value="1"/>
</dbReference>
<dbReference type="Gene3D" id="3.40.309.10">
    <property type="entry name" value="Aldehyde Dehydrogenase, Chain A, domain 2"/>
    <property type="match status" value="1"/>
</dbReference>
<comment type="caution">
    <text evidence="4">The sequence shown here is derived from an EMBL/GenBank/DDBJ whole genome shotgun (WGS) entry which is preliminary data.</text>
</comment>
<dbReference type="Proteomes" id="UP000579531">
    <property type="component" value="Unassembled WGS sequence"/>
</dbReference>
<proteinExistence type="predicted"/>
<dbReference type="InterPro" id="IPR016160">
    <property type="entry name" value="Ald_DH_CS_CYS"/>
</dbReference>
<feature type="region of interest" description="Disordered" evidence="2">
    <location>
        <begin position="333"/>
        <end position="359"/>
    </location>
</feature>
<evidence type="ECO:0000259" key="3">
    <source>
        <dbReference type="Pfam" id="PF00171"/>
    </source>
</evidence>
<feature type="compositionally biased region" description="Basic residues" evidence="2">
    <location>
        <begin position="95"/>
        <end position="115"/>
    </location>
</feature>
<evidence type="ECO:0000313" key="4">
    <source>
        <dbReference type="EMBL" id="MBB5815989.1"/>
    </source>
</evidence>
<dbReference type="SUPFAM" id="SSF160104">
    <property type="entry name" value="Acetoacetate decarboxylase-like"/>
    <property type="match status" value="1"/>
</dbReference>
<name>A0AA89QR73_STRCU</name>
<dbReference type="PANTHER" id="PTHR11699">
    <property type="entry name" value="ALDEHYDE DEHYDROGENASE-RELATED"/>
    <property type="match status" value="1"/>
</dbReference>
<dbReference type="InterPro" id="IPR010451">
    <property type="entry name" value="Acetoacetate_decarboxylase"/>
</dbReference>
<feature type="region of interest" description="Disordered" evidence="2">
    <location>
        <begin position="79"/>
        <end position="156"/>
    </location>
</feature>
<dbReference type="EMBL" id="JACHLX010000001">
    <property type="protein sequence ID" value="MBB5815989.1"/>
    <property type="molecule type" value="Genomic_DNA"/>
</dbReference>
<keyword evidence="1" id="KW-0560">Oxidoreductase</keyword>
<dbReference type="InterPro" id="IPR016161">
    <property type="entry name" value="Ald_DH/histidinol_DH"/>
</dbReference>
<evidence type="ECO:0000256" key="2">
    <source>
        <dbReference type="SAM" id="MobiDB-lite"/>
    </source>
</evidence>
<gene>
    <name evidence="4" type="ORF">HNR72_007017</name>
</gene>
<evidence type="ECO:0000256" key="1">
    <source>
        <dbReference type="ARBA" id="ARBA00023002"/>
    </source>
</evidence>
<accession>A0AA89QR73</accession>
<evidence type="ECO:0000313" key="5">
    <source>
        <dbReference type="Proteomes" id="UP000579531"/>
    </source>
</evidence>
<dbReference type="Pfam" id="PF00171">
    <property type="entry name" value="Aldedh"/>
    <property type="match status" value="1"/>
</dbReference>
<dbReference type="InterPro" id="IPR015590">
    <property type="entry name" value="Aldehyde_DH_dom"/>
</dbReference>
<dbReference type="Pfam" id="PF06314">
    <property type="entry name" value="ADC"/>
    <property type="match status" value="1"/>
</dbReference>